<protein>
    <recommendedName>
        <fullName evidence="3">SRPBCC domain-containing protein</fullName>
    </recommendedName>
</protein>
<organism evidence="1 2">
    <name type="scientific">Planotetraspora phitsanulokensis</name>
    <dbReference type="NCBI Taxonomy" id="575192"/>
    <lineage>
        <taxon>Bacteria</taxon>
        <taxon>Bacillati</taxon>
        <taxon>Actinomycetota</taxon>
        <taxon>Actinomycetes</taxon>
        <taxon>Streptosporangiales</taxon>
        <taxon>Streptosporangiaceae</taxon>
        <taxon>Planotetraspora</taxon>
    </lineage>
</organism>
<evidence type="ECO:0000313" key="2">
    <source>
        <dbReference type="Proteomes" id="UP000622547"/>
    </source>
</evidence>
<gene>
    <name evidence="1" type="ORF">Pph01_78170</name>
</gene>
<dbReference type="Proteomes" id="UP000622547">
    <property type="component" value="Unassembled WGS sequence"/>
</dbReference>
<dbReference type="AlphaFoldDB" id="A0A8J3XIX0"/>
<dbReference type="InterPro" id="IPR023393">
    <property type="entry name" value="START-like_dom_sf"/>
</dbReference>
<evidence type="ECO:0000313" key="1">
    <source>
        <dbReference type="EMBL" id="GII42814.1"/>
    </source>
</evidence>
<dbReference type="Pfam" id="PF10604">
    <property type="entry name" value="Polyketide_cyc2"/>
    <property type="match status" value="1"/>
</dbReference>
<name>A0A8J3XIX0_9ACTN</name>
<keyword evidence="2" id="KW-1185">Reference proteome</keyword>
<dbReference type="Gene3D" id="3.30.530.20">
    <property type="match status" value="1"/>
</dbReference>
<dbReference type="InterPro" id="IPR019587">
    <property type="entry name" value="Polyketide_cyclase/dehydratase"/>
</dbReference>
<dbReference type="PANTHER" id="PTHR36166:SF1">
    <property type="entry name" value="SRPBCC DOMAIN-CONTAINING PROTEIN"/>
    <property type="match status" value="1"/>
</dbReference>
<proteinExistence type="predicted"/>
<dbReference type="EMBL" id="BOOP01000047">
    <property type="protein sequence ID" value="GII42814.1"/>
    <property type="molecule type" value="Genomic_DNA"/>
</dbReference>
<dbReference type="SUPFAM" id="SSF55961">
    <property type="entry name" value="Bet v1-like"/>
    <property type="match status" value="1"/>
</dbReference>
<reference evidence="1 2" key="1">
    <citation type="submission" date="2021-01" db="EMBL/GenBank/DDBJ databases">
        <title>Whole genome shotgun sequence of Planotetraspora phitsanulokensis NBRC 104273.</title>
        <authorList>
            <person name="Komaki H."/>
            <person name="Tamura T."/>
        </authorList>
    </citation>
    <scope>NUCLEOTIDE SEQUENCE [LARGE SCALE GENOMIC DNA]</scope>
    <source>
        <strain evidence="1 2">NBRC 104273</strain>
    </source>
</reference>
<dbReference type="RefSeq" id="WP_204078222.1">
    <property type="nucleotide sequence ID" value="NZ_BOOP01000047.1"/>
</dbReference>
<dbReference type="PANTHER" id="PTHR36166">
    <property type="entry name" value="CHROMOSOME 9, WHOLE GENOME SHOTGUN SEQUENCE"/>
    <property type="match status" value="1"/>
</dbReference>
<accession>A0A8J3XIX0</accession>
<dbReference type="CDD" id="cd07822">
    <property type="entry name" value="SRPBCC_4"/>
    <property type="match status" value="1"/>
</dbReference>
<sequence length="121" mass="13133">MHTIDTSVVIEASPQEVWAVIVDFGRYEEWNPFILKAGGQAVVGTTLRLHIRTPGDDGMTHRPTVVIAEPAKHLQWLGKVAIPGLLAARHDFILEPRGEGTSLEGFVCPARIASVGARSAR</sequence>
<comment type="caution">
    <text evidence="1">The sequence shown here is derived from an EMBL/GenBank/DDBJ whole genome shotgun (WGS) entry which is preliminary data.</text>
</comment>
<evidence type="ECO:0008006" key="3">
    <source>
        <dbReference type="Google" id="ProtNLM"/>
    </source>
</evidence>